<proteinExistence type="predicted"/>
<dbReference type="InterPro" id="IPR057135">
    <property type="entry name" value="At4g27190-like_LRR"/>
</dbReference>
<dbReference type="InterPro" id="IPR032675">
    <property type="entry name" value="LRR_dom_sf"/>
</dbReference>
<dbReference type="Gene3D" id="3.80.10.10">
    <property type="entry name" value="Ribonuclease Inhibitor"/>
    <property type="match status" value="3"/>
</dbReference>
<protein>
    <recommendedName>
        <fullName evidence="1">Disease resistance protein At4g27190-like leucine-rich repeats domain-containing protein</fullName>
    </recommendedName>
</protein>
<dbReference type="PANTHER" id="PTHR33463:SF171">
    <property type="entry name" value="NB-ARC DOMAIN-CONTAINING PROTEIN"/>
    <property type="match status" value="1"/>
</dbReference>
<dbReference type="Proteomes" id="UP001231189">
    <property type="component" value="Unassembled WGS sequence"/>
</dbReference>
<reference evidence="2" key="1">
    <citation type="submission" date="2023-07" db="EMBL/GenBank/DDBJ databases">
        <title>A chromosome-level genome assembly of Lolium multiflorum.</title>
        <authorList>
            <person name="Chen Y."/>
            <person name="Copetti D."/>
            <person name="Kolliker R."/>
            <person name="Studer B."/>
        </authorList>
    </citation>
    <scope>NUCLEOTIDE SEQUENCE</scope>
    <source>
        <strain evidence="2">02402/16</strain>
        <tissue evidence="2">Leaf</tissue>
    </source>
</reference>
<dbReference type="SUPFAM" id="SSF52047">
    <property type="entry name" value="RNI-like"/>
    <property type="match status" value="1"/>
</dbReference>
<evidence type="ECO:0000259" key="1">
    <source>
        <dbReference type="Pfam" id="PF23247"/>
    </source>
</evidence>
<dbReference type="PANTHER" id="PTHR33463">
    <property type="entry name" value="NB-ARC DOMAIN-CONTAINING PROTEIN-RELATED"/>
    <property type="match status" value="1"/>
</dbReference>
<dbReference type="AlphaFoldDB" id="A0AAD8TZ20"/>
<evidence type="ECO:0000313" key="2">
    <source>
        <dbReference type="EMBL" id="KAK1696846.1"/>
    </source>
</evidence>
<dbReference type="InterPro" id="IPR050905">
    <property type="entry name" value="Plant_NBS-LRR"/>
</dbReference>
<sequence>MSVPLEEAVSFGDVQNTGNRIYEIIMEMGCGKVFYIDGWDGFGASAVLRYMASALPAWRLHPELSFDRTIFIDCSKWKNRRAVQRAVARELKLDRSVMDILDKKDECDDFSGVDESSRGEIDSVARVINQTLRATKFMMIFLNGSYNEIDVGTIGIPLTRFGGSMVLWTFDRSCLTMHHHNHRKITAELRYTHVFMHSSGKISKLESSDFRELLHQQAAAIVARGLGMQDIDPTMVAECCLYGLFLHYNFHSATKLDWLSHASNYWICDGIIKGHRARDISNTLRGEISWVCDASLIDEVLKSFMKYLEPRFLVVKDADLYKEGPYRWISVTSRNMEISGLRAIPATTSSFFLAFERSSHPSTLPNGLFGNSSKLAVLVLCSCAFDFASPPFHKCDNLRFLELDHCTDCKISEEENHDHTEWACLNNLLVLDLRYTDWGEILSEEKMSLMTQITELNIEGVRCWQYIAQLQGRLPNLQRLRIIRPTCSCETSNDVDDSFIDKTSMEILDLSGNFGMEILPTSLSRASSLQTLILDGCNGLENIGQLSPSLRSFSFDGYARPSAAKDMVIRTSKISLEGCTKLDNVFVRGLNNLVDLDLSGTAIKILNFKTMVVQVPRLKRLFLIGCKHLRAIIFVGDNGYKLIPNLELVCIDTRSGIVCPRPSIDKTKSFQLRVHAVVVDARLTWSLRRLFSNYFTCDKITDIYFNIHVTSSPPVHDWVIQSEATNNDKFDISEQGCLQQLIAAGKYSDVLSMVGDPPMKAFPQPPATRFDRHIEIGAGSFHEESGLEALGPTMIYFAQSLHLHDVSIHPTNATAYTWDQLTWCRTERCPKLDIVFPPRFCEFPKLETFWASDLLMARSIWSPGSLWQWHSRENSLKSLRHLHLHSCPRVHFVLPVWVSPFPSLETLHIIQCGDLGHVFILNQTYPDKTTTGGIVFPKLKTVHLHDLPKLRQICEVKMVAPVLENIKIRGCWALRRLPSVAACGQGAKKPTIEIEKDVWDNLEWAAGNRPDHFDAPVHSRYHKKKLPRVSFLRCMLLLWILELQE</sequence>
<organism evidence="2 3">
    <name type="scientific">Lolium multiflorum</name>
    <name type="common">Italian ryegrass</name>
    <name type="synonym">Lolium perenne subsp. multiflorum</name>
    <dbReference type="NCBI Taxonomy" id="4521"/>
    <lineage>
        <taxon>Eukaryota</taxon>
        <taxon>Viridiplantae</taxon>
        <taxon>Streptophyta</taxon>
        <taxon>Embryophyta</taxon>
        <taxon>Tracheophyta</taxon>
        <taxon>Spermatophyta</taxon>
        <taxon>Magnoliopsida</taxon>
        <taxon>Liliopsida</taxon>
        <taxon>Poales</taxon>
        <taxon>Poaceae</taxon>
        <taxon>BOP clade</taxon>
        <taxon>Pooideae</taxon>
        <taxon>Poodae</taxon>
        <taxon>Poeae</taxon>
        <taxon>Poeae Chloroplast Group 2 (Poeae type)</taxon>
        <taxon>Loliodinae</taxon>
        <taxon>Loliinae</taxon>
        <taxon>Lolium</taxon>
    </lineage>
</organism>
<gene>
    <name evidence="2" type="ORF">QYE76_013543</name>
</gene>
<feature type="domain" description="Disease resistance protein At4g27190-like leucine-rich repeats" evidence="1">
    <location>
        <begin position="868"/>
        <end position="977"/>
    </location>
</feature>
<dbReference type="EMBL" id="JAUUTY010000001">
    <property type="protein sequence ID" value="KAK1696846.1"/>
    <property type="molecule type" value="Genomic_DNA"/>
</dbReference>
<dbReference type="Pfam" id="PF23247">
    <property type="entry name" value="LRR_RPS2"/>
    <property type="match status" value="1"/>
</dbReference>
<name>A0AAD8TZ20_LOLMU</name>
<evidence type="ECO:0000313" key="3">
    <source>
        <dbReference type="Proteomes" id="UP001231189"/>
    </source>
</evidence>
<accession>A0AAD8TZ20</accession>
<comment type="caution">
    <text evidence="2">The sequence shown here is derived from an EMBL/GenBank/DDBJ whole genome shotgun (WGS) entry which is preliminary data.</text>
</comment>
<keyword evidence="3" id="KW-1185">Reference proteome</keyword>
<dbReference type="SUPFAM" id="SSF52058">
    <property type="entry name" value="L domain-like"/>
    <property type="match status" value="1"/>
</dbReference>